<proteinExistence type="predicted"/>
<feature type="region of interest" description="Disordered" evidence="1">
    <location>
        <begin position="43"/>
        <end position="65"/>
    </location>
</feature>
<dbReference type="EMBL" id="SRLO01000050">
    <property type="protein sequence ID" value="TNN80881.1"/>
    <property type="molecule type" value="Genomic_DNA"/>
</dbReference>
<keyword evidence="3" id="KW-1185">Reference proteome</keyword>
<feature type="region of interest" description="Disordered" evidence="1">
    <location>
        <begin position="1"/>
        <end position="26"/>
    </location>
</feature>
<comment type="caution">
    <text evidence="2">The sequence shown here is derived from an EMBL/GenBank/DDBJ whole genome shotgun (WGS) entry which is preliminary data.</text>
</comment>
<protein>
    <submittedName>
        <fullName evidence="2">Uncharacterized protein</fullName>
    </submittedName>
</protein>
<accession>A0A4Z2ISS7</accession>
<reference evidence="2 3" key="1">
    <citation type="submission" date="2019-03" db="EMBL/GenBank/DDBJ databases">
        <title>First draft genome of Liparis tanakae, snailfish: a comprehensive survey of snailfish specific genes.</title>
        <authorList>
            <person name="Kim W."/>
            <person name="Song I."/>
            <person name="Jeong J.-H."/>
            <person name="Kim D."/>
            <person name="Kim S."/>
            <person name="Ryu S."/>
            <person name="Song J.Y."/>
            <person name="Lee S.K."/>
        </authorList>
    </citation>
    <scope>NUCLEOTIDE SEQUENCE [LARGE SCALE GENOMIC DNA]</scope>
    <source>
        <tissue evidence="2">Muscle</tissue>
    </source>
</reference>
<name>A0A4Z2ISS7_9TELE</name>
<gene>
    <name evidence="2" type="ORF">EYF80_008886</name>
</gene>
<evidence type="ECO:0000313" key="3">
    <source>
        <dbReference type="Proteomes" id="UP000314294"/>
    </source>
</evidence>
<feature type="region of interest" description="Disordered" evidence="1">
    <location>
        <begin position="104"/>
        <end position="160"/>
    </location>
</feature>
<dbReference type="Proteomes" id="UP000314294">
    <property type="component" value="Unassembled WGS sequence"/>
</dbReference>
<evidence type="ECO:0000313" key="2">
    <source>
        <dbReference type="EMBL" id="TNN80881.1"/>
    </source>
</evidence>
<sequence>MNAQGRAFDNRSVSPPRLIQVRSGRGSRTDAMQYIIQLQLGERNAIRAPPPPPPDLQSAERPSPVPVGSVVVEAPLVEAALGQGLLLVQDELLQPHLHLGARHGACGEKMRKKSNNMRRVPEGLPDDDNIGRRRRFEVLPVDETEEGERRERSLGKSDSS</sequence>
<dbReference type="AlphaFoldDB" id="A0A4Z2ISS7"/>
<organism evidence="2 3">
    <name type="scientific">Liparis tanakae</name>
    <name type="common">Tanaka's snailfish</name>
    <dbReference type="NCBI Taxonomy" id="230148"/>
    <lineage>
        <taxon>Eukaryota</taxon>
        <taxon>Metazoa</taxon>
        <taxon>Chordata</taxon>
        <taxon>Craniata</taxon>
        <taxon>Vertebrata</taxon>
        <taxon>Euteleostomi</taxon>
        <taxon>Actinopterygii</taxon>
        <taxon>Neopterygii</taxon>
        <taxon>Teleostei</taxon>
        <taxon>Neoteleostei</taxon>
        <taxon>Acanthomorphata</taxon>
        <taxon>Eupercaria</taxon>
        <taxon>Perciformes</taxon>
        <taxon>Cottioidei</taxon>
        <taxon>Cottales</taxon>
        <taxon>Liparidae</taxon>
        <taxon>Liparis</taxon>
    </lineage>
</organism>
<feature type="compositionally biased region" description="Basic and acidic residues" evidence="1">
    <location>
        <begin position="147"/>
        <end position="160"/>
    </location>
</feature>
<evidence type="ECO:0000256" key="1">
    <source>
        <dbReference type="SAM" id="MobiDB-lite"/>
    </source>
</evidence>